<feature type="transmembrane region" description="Helical" evidence="10">
    <location>
        <begin position="73"/>
        <end position="97"/>
    </location>
</feature>
<evidence type="ECO:0000256" key="10">
    <source>
        <dbReference type="RuleBase" id="RU362071"/>
    </source>
</evidence>
<keyword evidence="4 10" id="KW-1003">Cell membrane</keyword>
<keyword evidence="6 10" id="KW-1133">Transmembrane helix</keyword>
<feature type="transmembrane region" description="Helical" evidence="10">
    <location>
        <begin position="6"/>
        <end position="28"/>
    </location>
</feature>
<feature type="transmembrane region" description="Helical" evidence="10">
    <location>
        <begin position="211"/>
        <end position="235"/>
    </location>
</feature>
<reference evidence="11 12" key="1">
    <citation type="submission" date="2016-07" db="EMBL/GenBank/DDBJ databases">
        <title>Caryophanon latum genome sequencing.</title>
        <authorList>
            <person name="Verma A."/>
            <person name="Pal Y."/>
            <person name="Krishnamurthi S."/>
        </authorList>
    </citation>
    <scope>NUCLEOTIDE SEQUENCE [LARGE SCALE GENOMIC DNA]</scope>
    <source>
        <strain evidence="11 12">DSM 14151</strain>
    </source>
</reference>
<keyword evidence="7 10" id="KW-0472">Membrane</keyword>
<evidence type="ECO:0000256" key="1">
    <source>
        <dbReference type="ARBA" id="ARBA00002578"/>
    </source>
</evidence>
<evidence type="ECO:0000256" key="8">
    <source>
        <dbReference type="ARBA" id="ARBA00023143"/>
    </source>
</evidence>
<keyword evidence="5 10" id="KW-0812">Transmembrane</keyword>
<dbReference type="AlphaFoldDB" id="A0A1C0YAP0"/>
<dbReference type="RefSeq" id="WP_066466554.1">
    <property type="nucleotide sequence ID" value="NZ_MATO01000080.1"/>
</dbReference>
<name>A0A1C0YAP0_9BACL</name>
<evidence type="ECO:0000313" key="11">
    <source>
        <dbReference type="EMBL" id="OCS84256.1"/>
    </source>
</evidence>
<comment type="caution">
    <text evidence="11">The sequence shown here is derived from an EMBL/GenBank/DDBJ whole genome shotgun (WGS) entry which is preliminary data.</text>
</comment>
<dbReference type="PANTHER" id="PTHR30065:SF1">
    <property type="entry name" value="SURFACE PRESENTATION OF ANTIGENS PROTEIN SPAR"/>
    <property type="match status" value="1"/>
</dbReference>
<dbReference type="PANTHER" id="PTHR30065">
    <property type="entry name" value="FLAGELLAR BIOSYNTHETIC PROTEIN FLIR"/>
    <property type="match status" value="1"/>
</dbReference>
<evidence type="ECO:0000256" key="2">
    <source>
        <dbReference type="ARBA" id="ARBA00009772"/>
    </source>
</evidence>
<proteinExistence type="inferred from homology"/>
<feature type="transmembrane region" description="Helical" evidence="10">
    <location>
        <begin position="126"/>
        <end position="149"/>
    </location>
</feature>
<dbReference type="NCBIfam" id="TIGR01400">
    <property type="entry name" value="fliR"/>
    <property type="match status" value="1"/>
</dbReference>
<evidence type="ECO:0000313" key="12">
    <source>
        <dbReference type="Proteomes" id="UP000093482"/>
    </source>
</evidence>
<comment type="function">
    <text evidence="1 10">Role in flagellar biosynthesis.</text>
</comment>
<evidence type="ECO:0000256" key="7">
    <source>
        <dbReference type="ARBA" id="ARBA00023136"/>
    </source>
</evidence>
<sequence>MEELVPKITIFLLIVARLTAFFATVPFFSYRTIPSQAKIAVPIVLAWTMYYSLSSDVTIAFDGTYLLYVLKEVVVGLSIGLVAYLIISAVQIAGGLIDFQMGFAIANIIDPQTGAQSPIMGQLFNVLTLLVLLSINGHHLLLDGIYYSYEYIALDQLALNTGDENFAVFVMQMMTTLFAIAFQMSAPVVAALFLVTLALGIIGKTVPQMNIFVVGFPIKIVAGFIFLIIVMGVMVNVMRHLIEVAIYGMRDFMTILGGL</sequence>
<evidence type="ECO:0000256" key="6">
    <source>
        <dbReference type="ARBA" id="ARBA00022989"/>
    </source>
</evidence>
<gene>
    <name evidence="11" type="ORF">A6K76_15810</name>
</gene>
<protein>
    <recommendedName>
        <fullName evidence="3 9">Flagellar biosynthetic protein FliR</fullName>
    </recommendedName>
</protein>
<feature type="transmembrane region" description="Helical" evidence="10">
    <location>
        <begin position="40"/>
        <end position="61"/>
    </location>
</feature>
<evidence type="ECO:0000256" key="5">
    <source>
        <dbReference type="ARBA" id="ARBA00022692"/>
    </source>
</evidence>
<dbReference type="GO" id="GO:0044780">
    <property type="term" value="P:bacterial-type flagellum assembly"/>
    <property type="evidence" value="ECO:0007669"/>
    <property type="project" value="UniProtKB-UniRule"/>
</dbReference>
<keyword evidence="8 10" id="KW-0975">Bacterial flagellum</keyword>
<dbReference type="PRINTS" id="PR00953">
    <property type="entry name" value="TYPE3IMRPROT"/>
</dbReference>
<comment type="similarity">
    <text evidence="2 10">Belongs to the FliR/MopE/SpaR family.</text>
</comment>
<dbReference type="InterPro" id="IPR002010">
    <property type="entry name" value="T3SS_IM_R"/>
</dbReference>
<keyword evidence="11" id="KW-0969">Cilium</keyword>
<feature type="transmembrane region" description="Helical" evidence="10">
    <location>
        <begin position="169"/>
        <end position="199"/>
    </location>
</feature>
<dbReference type="GO" id="GO:0009425">
    <property type="term" value="C:bacterial-type flagellum basal body"/>
    <property type="evidence" value="ECO:0007669"/>
    <property type="project" value="UniProtKB-SubCell"/>
</dbReference>
<evidence type="ECO:0000256" key="4">
    <source>
        <dbReference type="ARBA" id="ARBA00022475"/>
    </source>
</evidence>
<comment type="subcellular location">
    <subcellularLocation>
        <location evidence="10">Cell membrane</location>
        <topology evidence="10">Multi-pass membrane protein</topology>
    </subcellularLocation>
    <subcellularLocation>
        <location evidence="10">Bacterial flagellum basal body</location>
    </subcellularLocation>
</comment>
<dbReference type="GO" id="GO:0006605">
    <property type="term" value="P:protein targeting"/>
    <property type="evidence" value="ECO:0007669"/>
    <property type="project" value="UniProtKB-UniRule"/>
</dbReference>
<keyword evidence="11" id="KW-0966">Cell projection</keyword>
<dbReference type="OrthoDB" id="9807748at2"/>
<keyword evidence="11" id="KW-0282">Flagellum</keyword>
<evidence type="ECO:0000256" key="3">
    <source>
        <dbReference type="ARBA" id="ARBA00021717"/>
    </source>
</evidence>
<keyword evidence="12" id="KW-1185">Reference proteome</keyword>
<organism evidence="11 12">
    <name type="scientific">Caryophanon latum</name>
    <dbReference type="NCBI Taxonomy" id="33977"/>
    <lineage>
        <taxon>Bacteria</taxon>
        <taxon>Bacillati</taxon>
        <taxon>Bacillota</taxon>
        <taxon>Bacilli</taxon>
        <taxon>Bacillales</taxon>
        <taxon>Caryophanaceae</taxon>
        <taxon>Caryophanon</taxon>
    </lineage>
</organism>
<accession>A0A1C0YAP0</accession>
<evidence type="ECO:0000256" key="9">
    <source>
        <dbReference type="NCBIfam" id="TIGR01400"/>
    </source>
</evidence>
<dbReference type="InterPro" id="IPR006303">
    <property type="entry name" value="FliR"/>
</dbReference>
<dbReference type="Pfam" id="PF01311">
    <property type="entry name" value="Bac_export_1"/>
    <property type="match status" value="1"/>
</dbReference>
<dbReference type="Proteomes" id="UP000093482">
    <property type="component" value="Unassembled WGS sequence"/>
</dbReference>
<dbReference type="EMBL" id="MATO01000080">
    <property type="protein sequence ID" value="OCS84256.1"/>
    <property type="molecule type" value="Genomic_DNA"/>
</dbReference>
<dbReference type="GO" id="GO:0005886">
    <property type="term" value="C:plasma membrane"/>
    <property type="evidence" value="ECO:0007669"/>
    <property type="project" value="UniProtKB-SubCell"/>
</dbReference>